<dbReference type="PRINTS" id="PR00153">
    <property type="entry name" value="CSAPPISMRASE"/>
</dbReference>
<reference evidence="8" key="1">
    <citation type="journal article" date="2014" name="Nat. Commun.">
        <title>Genome sequence of mungbean and insights into evolution within Vigna species.</title>
        <authorList>
            <person name="Kang Y.J."/>
            <person name="Kim S.K."/>
            <person name="Kim M.Y."/>
            <person name="Lestari P."/>
            <person name="Kim K.H."/>
            <person name="Ha B.K."/>
            <person name="Jun T.H."/>
            <person name="Hwang W.J."/>
            <person name="Lee T."/>
            <person name="Lee J."/>
            <person name="Shim S."/>
            <person name="Yoon M.Y."/>
            <person name="Jang Y.E."/>
            <person name="Han K.S."/>
            <person name="Taeprayoon P."/>
            <person name="Yoon N."/>
            <person name="Somta P."/>
            <person name="Tanya P."/>
            <person name="Kim K.S."/>
            <person name="Gwag J.G."/>
            <person name="Moon J.K."/>
            <person name="Lee Y.H."/>
            <person name="Park B.S."/>
            <person name="Bombarely A."/>
            <person name="Doyle J.J."/>
            <person name="Jackson S.A."/>
            <person name="Schafleitner R."/>
            <person name="Srinives P."/>
            <person name="Varshney R.K."/>
            <person name="Lee S.H."/>
        </authorList>
    </citation>
    <scope>NUCLEOTIDE SEQUENCE [LARGE SCALE GENOMIC DNA]</scope>
    <source>
        <strain evidence="8">cv. VC1973A</strain>
    </source>
</reference>
<proteinExistence type="inferred from homology"/>
<feature type="compositionally biased region" description="Basic residues" evidence="6">
    <location>
        <begin position="223"/>
        <end position="240"/>
    </location>
</feature>
<dbReference type="RefSeq" id="XP_022642507.1">
    <property type="nucleotide sequence ID" value="XM_022786786.1"/>
</dbReference>
<dbReference type="PROSITE" id="PS50072">
    <property type="entry name" value="CSA_PPIASE_2"/>
    <property type="match status" value="1"/>
</dbReference>
<dbReference type="InterPro" id="IPR029000">
    <property type="entry name" value="Cyclophilin-like_dom_sf"/>
</dbReference>
<dbReference type="RefSeq" id="XP_014519033.1">
    <property type="nucleotide sequence ID" value="XM_014663547.2"/>
</dbReference>
<dbReference type="EC" id="5.2.1.8" evidence="3"/>
<protein>
    <recommendedName>
        <fullName evidence="3">peptidylprolyl isomerase</fullName>
        <ecNumber evidence="3">5.2.1.8</ecNumber>
    </recommendedName>
</protein>
<evidence type="ECO:0000259" key="7">
    <source>
        <dbReference type="PROSITE" id="PS50072"/>
    </source>
</evidence>
<dbReference type="Gramene" id="Vradi10g03350.1">
    <property type="protein sequence ID" value="Vradi10g03350.1"/>
    <property type="gene ID" value="Vradi10g03350"/>
</dbReference>
<evidence type="ECO:0000256" key="4">
    <source>
        <dbReference type="ARBA" id="ARBA00023110"/>
    </source>
</evidence>
<dbReference type="GO" id="GO:0006457">
    <property type="term" value="P:protein folding"/>
    <property type="evidence" value="ECO:0007669"/>
    <property type="project" value="TreeGrafter"/>
</dbReference>
<evidence type="ECO:0000256" key="6">
    <source>
        <dbReference type="SAM" id="MobiDB-lite"/>
    </source>
</evidence>
<dbReference type="FunFam" id="2.40.100.10:FF:000022">
    <property type="entry name" value="Peptidyl-prolyl cis-trans isomerase CYP95"/>
    <property type="match status" value="1"/>
</dbReference>
<organism evidence="8 9">
    <name type="scientific">Vigna radiata var. radiata</name>
    <name type="common">Mung bean</name>
    <name type="synonym">Phaseolus aureus</name>
    <dbReference type="NCBI Taxonomy" id="3916"/>
    <lineage>
        <taxon>Eukaryota</taxon>
        <taxon>Viridiplantae</taxon>
        <taxon>Streptophyta</taxon>
        <taxon>Embryophyta</taxon>
        <taxon>Tracheophyta</taxon>
        <taxon>Spermatophyta</taxon>
        <taxon>Magnoliopsida</taxon>
        <taxon>eudicotyledons</taxon>
        <taxon>Gunneridae</taxon>
        <taxon>Pentapetalae</taxon>
        <taxon>rosids</taxon>
        <taxon>fabids</taxon>
        <taxon>Fabales</taxon>
        <taxon>Fabaceae</taxon>
        <taxon>Papilionoideae</taxon>
        <taxon>50 kb inversion clade</taxon>
        <taxon>NPAAA clade</taxon>
        <taxon>indigoferoid/millettioid clade</taxon>
        <taxon>Phaseoleae</taxon>
        <taxon>Vigna</taxon>
    </lineage>
</organism>
<dbReference type="RefSeq" id="XP_014519030.1">
    <property type="nucleotide sequence ID" value="XM_014663544.2"/>
</dbReference>
<dbReference type="InterPro" id="IPR002130">
    <property type="entry name" value="Cyclophilin-type_PPIase_dom"/>
</dbReference>
<feature type="region of interest" description="Disordered" evidence="6">
    <location>
        <begin position="310"/>
        <end position="342"/>
    </location>
</feature>
<gene>
    <name evidence="9 10 11 12 13" type="primary">LOC106776182</name>
</gene>
<comment type="similarity">
    <text evidence="2">Belongs to the cyclophilin-type PPIase family.</text>
</comment>
<dbReference type="Proteomes" id="UP000087766">
    <property type="component" value="Chromosome 10"/>
</dbReference>
<dbReference type="STRING" id="3916.A0A1S3VL64"/>
<evidence type="ECO:0000256" key="3">
    <source>
        <dbReference type="ARBA" id="ARBA00013194"/>
    </source>
</evidence>
<keyword evidence="5 9" id="KW-0413">Isomerase</keyword>
<evidence type="ECO:0000313" key="11">
    <source>
        <dbReference type="RefSeq" id="XP_014519032.1"/>
    </source>
</evidence>
<sequence length="389" mass="44233">MFLTCNWNQCLFPVDVVFIQIKGLKKMIKKENSRVFMDVSIDGDPVKRMVFKLLYNVAPMTAENFRALCTGEKGISQNTGKPLHYKGSFFHQIIKGSIVKGGDFVNRNGTGGESIYGSEFPDESPVLKHDAPGLLSMAIANRDTLGSHFIITLKADHHLDGNHVVFGKLVHGRDVLRKIGEMGDEEGHPTVIIKIITCGEYSKDRKRVYKSKMGETNNYETRKKGKHKKSSKDRRKRKRYYSSEFGSSSDCDTESLRSEELWQMVSAMFEDQREESSEAYNQVRLAIGKNKKSSKERRKWRKYYSSESSEAEINKSKMGNNGFSEEINKPEMETDGFSAAHHGTLDKGKRLKYAEEDREWIEIFSESSSDYYNKVSADSDMSSSSGIYS</sequence>
<reference evidence="9 10" key="2">
    <citation type="submission" date="2025-04" db="UniProtKB">
        <authorList>
            <consortium name="RefSeq"/>
        </authorList>
    </citation>
    <scope>IDENTIFICATION</scope>
    <source>
        <tissue evidence="9 10">Leaf</tissue>
    </source>
</reference>
<feature type="region of interest" description="Disordered" evidence="6">
    <location>
        <begin position="212"/>
        <end position="252"/>
    </location>
</feature>
<dbReference type="SMR" id="A0A1S3VL64"/>
<evidence type="ECO:0000313" key="9">
    <source>
        <dbReference type="RefSeq" id="XP_014519030.1"/>
    </source>
</evidence>
<feature type="domain" description="PPIase cyclophilin-type" evidence="7">
    <location>
        <begin position="36"/>
        <end position="200"/>
    </location>
</feature>
<keyword evidence="4" id="KW-0697">Rotamase</keyword>
<dbReference type="AlphaFoldDB" id="A0A1S3VL64"/>
<dbReference type="GeneID" id="106776182"/>
<evidence type="ECO:0000313" key="13">
    <source>
        <dbReference type="RefSeq" id="XP_022642507.1"/>
    </source>
</evidence>
<dbReference type="RefSeq" id="XP_014519031.1">
    <property type="nucleotide sequence ID" value="XM_014663545.2"/>
</dbReference>
<comment type="catalytic activity">
    <reaction evidence="1">
        <text>[protein]-peptidylproline (omega=180) = [protein]-peptidylproline (omega=0)</text>
        <dbReference type="Rhea" id="RHEA:16237"/>
        <dbReference type="Rhea" id="RHEA-COMP:10747"/>
        <dbReference type="Rhea" id="RHEA-COMP:10748"/>
        <dbReference type="ChEBI" id="CHEBI:83833"/>
        <dbReference type="ChEBI" id="CHEBI:83834"/>
        <dbReference type="EC" id="5.2.1.8"/>
    </reaction>
</comment>
<name>A0A1S3VL64_VIGRR</name>
<dbReference type="GO" id="GO:0016018">
    <property type="term" value="F:cyclosporin A binding"/>
    <property type="evidence" value="ECO:0007669"/>
    <property type="project" value="TreeGrafter"/>
</dbReference>
<dbReference type="Pfam" id="PF00160">
    <property type="entry name" value="Pro_isomerase"/>
    <property type="match status" value="1"/>
</dbReference>
<evidence type="ECO:0000256" key="2">
    <source>
        <dbReference type="ARBA" id="ARBA00007365"/>
    </source>
</evidence>
<dbReference type="RefSeq" id="XP_014519032.1">
    <property type="nucleotide sequence ID" value="XM_014663546.2"/>
</dbReference>
<evidence type="ECO:0000313" key="10">
    <source>
        <dbReference type="RefSeq" id="XP_014519031.1"/>
    </source>
</evidence>
<dbReference type="SUPFAM" id="SSF50891">
    <property type="entry name" value="Cyclophilin-like"/>
    <property type="match status" value="1"/>
</dbReference>
<dbReference type="PANTHER" id="PTHR11071">
    <property type="entry name" value="PEPTIDYL-PROLYL CIS-TRANS ISOMERASE"/>
    <property type="match status" value="1"/>
</dbReference>
<dbReference type="GO" id="GO:0005737">
    <property type="term" value="C:cytoplasm"/>
    <property type="evidence" value="ECO:0007669"/>
    <property type="project" value="TreeGrafter"/>
</dbReference>
<evidence type="ECO:0000313" key="8">
    <source>
        <dbReference type="Proteomes" id="UP000087766"/>
    </source>
</evidence>
<keyword evidence="8" id="KW-1185">Reference proteome</keyword>
<dbReference type="KEGG" id="vra:106776182"/>
<dbReference type="Gene3D" id="2.40.100.10">
    <property type="entry name" value="Cyclophilin-like"/>
    <property type="match status" value="1"/>
</dbReference>
<evidence type="ECO:0000256" key="1">
    <source>
        <dbReference type="ARBA" id="ARBA00000971"/>
    </source>
</evidence>
<dbReference type="OrthoDB" id="1166594at2759"/>
<dbReference type="GO" id="GO:0003755">
    <property type="term" value="F:peptidyl-prolyl cis-trans isomerase activity"/>
    <property type="evidence" value="ECO:0007669"/>
    <property type="project" value="UniProtKB-KW"/>
</dbReference>
<dbReference type="PANTHER" id="PTHR11071:SF561">
    <property type="entry name" value="PEPTIDYL-PROLYL CIS-TRANS ISOMERASE D-RELATED"/>
    <property type="match status" value="1"/>
</dbReference>
<evidence type="ECO:0000256" key="5">
    <source>
        <dbReference type="ARBA" id="ARBA00023235"/>
    </source>
</evidence>
<accession>A0A1S3VL64</accession>
<evidence type="ECO:0000313" key="12">
    <source>
        <dbReference type="RefSeq" id="XP_014519033.1"/>
    </source>
</evidence>